<accession>A0ABP8TUS8</accession>
<comment type="caution">
    <text evidence="2">The sequence shown here is derived from an EMBL/GenBank/DDBJ whole genome shotgun (WGS) entry which is preliminary data.</text>
</comment>
<evidence type="ECO:0000313" key="3">
    <source>
        <dbReference type="Proteomes" id="UP001500212"/>
    </source>
</evidence>
<dbReference type="InterPro" id="IPR024344">
    <property type="entry name" value="MDMPI_metal-binding"/>
</dbReference>
<gene>
    <name evidence="2" type="ORF">GCM10023195_75360</name>
</gene>
<dbReference type="InterPro" id="IPR017519">
    <property type="entry name" value="CHP03085"/>
</dbReference>
<keyword evidence="3" id="KW-1185">Reference proteome</keyword>
<dbReference type="NCBIfam" id="TIGR03083">
    <property type="entry name" value="maleylpyruvate isomerase family mycothiol-dependent enzyme"/>
    <property type="match status" value="1"/>
</dbReference>
<proteinExistence type="predicted"/>
<dbReference type="InterPro" id="IPR017517">
    <property type="entry name" value="Maleyloyr_isom"/>
</dbReference>
<dbReference type="RefSeq" id="WP_345365178.1">
    <property type="nucleotide sequence ID" value="NZ_BAABHJ010000038.1"/>
</dbReference>
<evidence type="ECO:0000259" key="1">
    <source>
        <dbReference type="Pfam" id="PF11716"/>
    </source>
</evidence>
<dbReference type="NCBIfam" id="TIGR03085">
    <property type="entry name" value="TIGR03085 family metal-binding protein"/>
    <property type="match status" value="1"/>
</dbReference>
<dbReference type="InterPro" id="IPR034660">
    <property type="entry name" value="DinB/YfiT-like"/>
</dbReference>
<protein>
    <submittedName>
        <fullName evidence="2">TIGR03085 family metal-binding protein</fullName>
    </submittedName>
</protein>
<evidence type="ECO:0000313" key="2">
    <source>
        <dbReference type="EMBL" id="GAA4616921.1"/>
    </source>
</evidence>
<dbReference type="SUPFAM" id="SSF109854">
    <property type="entry name" value="DinB/YfiT-like putative metalloenzymes"/>
    <property type="match status" value="1"/>
</dbReference>
<name>A0ABP8TUS8_9ACTN</name>
<dbReference type="EMBL" id="BAABHJ010000038">
    <property type="protein sequence ID" value="GAA4616921.1"/>
    <property type="molecule type" value="Genomic_DNA"/>
</dbReference>
<feature type="domain" description="Mycothiol-dependent maleylpyruvate isomerase metal-binding" evidence="1">
    <location>
        <begin position="11"/>
        <end position="46"/>
    </location>
</feature>
<dbReference type="Proteomes" id="UP001500212">
    <property type="component" value="Unassembled WGS sequence"/>
</dbReference>
<dbReference type="Pfam" id="PF11716">
    <property type="entry name" value="MDMPI_N"/>
    <property type="match status" value="1"/>
</dbReference>
<reference evidence="3" key="1">
    <citation type="journal article" date="2019" name="Int. J. Syst. Evol. Microbiol.">
        <title>The Global Catalogue of Microorganisms (GCM) 10K type strain sequencing project: providing services to taxonomists for standard genome sequencing and annotation.</title>
        <authorList>
            <consortium name="The Broad Institute Genomics Platform"/>
            <consortium name="The Broad Institute Genome Sequencing Center for Infectious Disease"/>
            <person name="Wu L."/>
            <person name="Ma J."/>
        </authorList>
    </citation>
    <scope>NUCLEOTIDE SEQUENCE [LARGE SCALE GENOMIC DNA]</scope>
    <source>
        <strain evidence="3">JCM 17938</strain>
    </source>
</reference>
<sequence length="212" mass="23609">MANENWARAERHALSDALIDAGPEAPTLCQGWTAADLAAHLVVREHRPDAAPGIMIPLLAGYTEKVRLGIRDATPYADLVARFRAGPPAWSPFALGAVDAAANTTEYFVHHEDVRRAGEGWEPRELPAAFEEQLWRRLRMARFVLRRLPVEVTFVDPDGRTQRVTKGGRLVRVHGEPSELTLWALGRKDAARVELTGEAEAINVLNQGRWRL</sequence>
<organism evidence="2 3">
    <name type="scientific">Actinoallomurus liliacearum</name>
    <dbReference type="NCBI Taxonomy" id="1080073"/>
    <lineage>
        <taxon>Bacteria</taxon>
        <taxon>Bacillati</taxon>
        <taxon>Actinomycetota</taxon>
        <taxon>Actinomycetes</taxon>
        <taxon>Streptosporangiales</taxon>
        <taxon>Thermomonosporaceae</taxon>
        <taxon>Actinoallomurus</taxon>
    </lineage>
</organism>